<gene>
    <name evidence="1" type="ORF">Scaly_2675600</name>
</gene>
<dbReference type="AlphaFoldDB" id="A0AAW2J786"/>
<dbReference type="EMBL" id="JACGWM010001649">
    <property type="protein sequence ID" value="KAL0290319.1"/>
    <property type="molecule type" value="Genomic_DNA"/>
</dbReference>
<dbReference type="InterPro" id="IPR037490">
    <property type="entry name" value="WAP"/>
</dbReference>
<reference evidence="1" key="1">
    <citation type="submission" date="2020-06" db="EMBL/GenBank/DDBJ databases">
        <authorList>
            <person name="Li T."/>
            <person name="Hu X."/>
            <person name="Zhang T."/>
            <person name="Song X."/>
            <person name="Zhang H."/>
            <person name="Dai N."/>
            <person name="Sheng W."/>
            <person name="Hou X."/>
            <person name="Wei L."/>
        </authorList>
    </citation>
    <scope>NUCLEOTIDE SEQUENCE</scope>
    <source>
        <strain evidence="1">KEN8</strain>
        <tissue evidence="1">Leaf</tissue>
    </source>
</reference>
<sequence>MSEWTAIIVRVWNGGVEQVNSGYGVEESMKRGRGHLADEVLEDLEEYWEDINDRLMDFTDECGRRAVQKGFKKDWLCAEELIPSRRIFRLEDTNSQLKTFSKMATVLRRTGLTYKQKLERKCADLQMAEAEVDLLGDEVDALLRLLEKIYIALDHYSPVLKHYPGIIEILELVRRELSGESTKLL</sequence>
<organism evidence="1">
    <name type="scientific">Sesamum calycinum</name>
    <dbReference type="NCBI Taxonomy" id="2727403"/>
    <lineage>
        <taxon>Eukaryota</taxon>
        <taxon>Viridiplantae</taxon>
        <taxon>Streptophyta</taxon>
        <taxon>Embryophyta</taxon>
        <taxon>Tracheophyta</taxon>
        <taxon>Spermatophyta</taxon>
        <taxon>Magnoliopsida</taxon>
        <taxon>eudicotyledons</taxon>
        <taxon>Gunneridae</taxon>
        <taxon>Pentapetalae</taxon>
        <taxon>asterids</taxon>
        <taxon>lamiids</taxon>
        <taxon>Lamiales</taxon>
        <taxon>Pedaliaceae</taxon>
        <taxon>Sesamum</taxon>
    </lineage>
</organism>
<name>A0AAW2J786_9LAMI</name>
<protein>
    <submittedName>
        <fullName evidence="1">WPP domain-associated protein</fullName>
    </submittedName>
</protein>
<reference evidence="1" key="2">
    <citation type="journal article" date="2024" name="Plant">
        <title>Genomic evolution and insights into agronomic trait innovations of Sesamum species.</title>
        <authorList>
            <person name="Miao H."/>
            <person name="Wang L."/>
            <person name="Qu L."/>
            <person name="Liu H."/>
            <person name="Sun Y."/>
            <person name="Le M."/>
            <person name="Wang Q."/>
            <person name="Wei S."/>
            <person name="Zheng Y."/>
            <person name="Lin W."/>
            <person name="Duan Y."/>
            <person name="Cao H."/>
            <person name="Xiong S."/>
            <person name="Wang X."/>
            <person name="Wei L."/>
            <person name="Li C."/>
            <person name="Ma Q."/>
            <person name="Ju M."/>
            <person name="Zhao R."/>
            <person name="Li G."/>
            <person name="Mu C."/>
            <person name="Tian Q."/>
            <person name="Mei H."/>
            <person name="Zhang T."/>
            <person name="Gao T."/>
            <person name="Zhang H."/>
        </authorList>
    </citation>
    <scope>NUCLEOTIDE SEQUENCE</scope>
    <source>
        <strain evidence="1">KEN8</strain>
    </source>
</reference>
<evidence type="ECO:0000313" key="1">
    <source>
        <dbReference type="EMBL" id="KAL0290319.1"/>
    </source>
</evidence>
<dbReference type="PANTHER" id="PTHR33883">
    <property type="entry name" value="WPP DOMAIN-ASSOCIATED PROTEIN"/>
    <property type="match status" value="1"/>
</dbReference>
<comment type="caution">
    <text evidence="1">The sequence shown here is derived from an EMBL/GenBank/DDBJ whole genome shotgun (WGS) entry which is preliminary data.</text>
</comment>
<proteinExistence type="predicted"/>
<dbReference type="PANTHER" id="PTHR33883:SF10">
    <property type="entry name" value="WPP DOMAIN-ASSOCIATED PROTEIN"/>
    <property type="match status" value="1"/>
</dbReference>
<accession>A0AAW2J786</accession>